<dbReference type="InterPro" id="IPR053812">
    <property type="entry name" value="HTH_Sigma70_ECF-like"/>
</dbReference>
<keyword evidence="3" id="KW-0731">Sigma factor</keyword>
<dbReference type="GO" id="GO:0016987">
    <property type="term" value="F:sigma factor activity"/>
    <property type="evidence" value="ECO:0007669"/>
    <property type="project" value="UniProtKB-KW"/>
</dbReference>
<dbReference type="NCBIfam" id="TIGR02937">
    <property type="entry name" value="sigma70-ECF"/>
    <property type="match status" value="1"/>
</dbReference>
<dbReference type="GO" id="GO:0006352">
    <property type="term" value="P:DNA-templated transcription initiation"/>
    <property type="evidence" value="ECO:0007669"/>
    <property type="project" value="InterPro"/>
</dbReference>
<evidence type="ECO:0000256" key="1">
    <source>
        <dbReference type="ARBA" id="ARBA00010641"/>
    </source>
</evidence>
<dbReference type="SUPFAM" id="SSF88946">
    <property type="entry name" value="Sigma2 domain of RNA polymerase sigma factors"/>
    <property type="match status" value="1"/>
</dbReference>
<evidence type="ECO:0000313" key="7">
    <source>
        <dbReference type="Proteomes" id="UP000621856"/>
    </source>
</evidence>
<evidence type="ECO:0000256" key="4">
    <source>
        <dbReference type="ARBA" id="ARBA00023163"/>
    </source>
</evidence>
<evidence type="ECO:0000256" key="2">
    <source>
        <dbReference type="ARBA" id="ARBA00023015"/>
    </source>
</evidence>
<dbReference type="InterPro" id="IPR039425">
    <property type="entry name" value="RNA_pol_sigma-70-like"/>
</dbReference>
<dbReference type="InterPro" id="IPR013325">
    <property type="entry name" value="RNA_pol_sigma_r2"/>
</dbReference>
<proteinExistence type="inferred from homology"/>
<protein>
    <submittedName>
        <fullName evidence="6">DNA-directed RNA polymerase sigma-70 factor</fullName>
    </submittedName>
</protein>
<dbReference type="Gene3D" id="1.10.10.10">
    <property type="entry name" value="Winged helix-like DNA-binding domain superfamily/Winged helix DNA-binding domain"/>
    <property type="match status" value="1"/>
</dbReference>
<organism evidence="6 7">
    <name type="scientific">Aquisalinus luteolus</name>
    <dbReference type="NCBI Taxonomy" id="1566827"/>
    <lineage>
        <taxon>Bacteria</taxon>
        <taxon>Pseudomonadati</taxon>
        <taxon>Pseudomonadota</taxon>
        <taxon>Alphaproteobacteria</taxon>
        <taxon>Parvularculales</taxon>
        <taxon>Parvularculaceae</taxon>
        <taxon>Aquisalinus</taxon>
    </lineage>
</organism>
<reference evidence="6" key="1">
    <citation type="journal article" date="2014" name="Int. J. Syst. Evol. Microbiol.">
        <title>Complete genome sequence of Corynebacterium casei LMG S-19264T (=DSM 44701T), isolated from a smear-ripened cheese.</title>
        <authorList>
            <consortium name="US DOE Joint Genome Institute (JGI-PGF)"/>
            <person name="Walter F."/>
            <person name="Albersmeier A."/>
            <person name="Kalinowski J."/>
            <person name="Ruckert C."/>
        </authorList>
    </citation>
    <scope>NUCLEOTIDE SEQUENCE</scope>
    <source>
        <strain evidence="6">CGMCC 1.14984</strain>
    </source>
</reference>
<name>A0A8J3A0S7_9PROT</name>
<keyword evidence="2" id="KW-0805">Transcription regulation</keyword>
<dbReference type="InterPro" id="IPR036388">
    <property type="entry name" value="WH-like_DNA-bd_sf"/>
</dbReference>
<evidence type="ECO:0000259" key="5">
    <source>
        <dbReference type="Pfam" id="PF07638"/>
    </source>
</evidence>
<reference evidence="6" key="2">
    <citation type="submission" date="2020-09" db="EMBL/GenBank/DDBJ databases">
        <authorList>
            <person name="Sun Q."/>
            <person name="Zhou Y."/>
        </authorList>
    </citation>
    <scope>NUCLEOTIDE SEQUENCE</scope>
    <source>
        <strain evidence="6">CGMCC 1.14984</strain>
    </source>
</reference>
<evidence type="ECO:0000256" key="3">
    <source>
        <dbReference type="ARBA" id="ARBA00023082"/>
    </source>
</evidence>
<gene>
    <name evidence="6" type="ORF">GCM10011355_07780</name>
</gene>
<dbReference type="Proteomes" id="UP000621856">
    <property type="component" value="Unassembled WGS sequence"/>
</dbReference>
<keyword evidence="4" id="KW-0804">Transcription</keyword>
<dbReference type="InterPro" id="IPR011517">
    <property type="entry name" value="RNA_pol_sigma70_ECF-like"/>
</dbReference>
<accession>A0A8J3A0S7</accession>
<dbReference type="Pfam" id="PF07638">
    <property type="entry name" value="Sigma70_ECF"/>
    <property type="match status" value="1"/>
</dbReference>
<dbReference type="PANTHER" id="PTHR43133">
    <property type="entry name" value="RNA POLYMERASE ECF-TYPE SIGMA FACTO"/>
    <property type="match status" value="1"/>
</dbReference>
<dbReference type="EMBL" id="BMGZ01000001">
    <property type="protein sequence ID" value="GGH94187.1"/>
    <property type="molecule type" value="Genomic_DNA"/>
</dbReference>
<dbReference type="AlphaFoldDB" id="A0A8J3A0S7"/>
<comment type="similarity">
    <text evidence="1">Belongs to the sigma-70 factor family. ECF subfamily.</text>
</comment>
<dbReference type="GO" id="GO:0000428">
    <property type="term" value="C:DNA-directed RNA polymerase complex"/>
    <property type="evidence" value="ECO:0007669"/>
    <property type="project" value="UniProtKB-KW"/>
</dbReference>
<dbReference type="InterPro" id="IPR014284">
    <property type="entry name" value="RNA_pol_sigma-70_dom"/>
</dbReference>
<dbReference type="PANTHER" id="PTHR43133:SF39">
    <property type="entry name" value="SIMILAR TO RNA POLYMERASE SIGMA-E FACTOR"/>
    <property type="match status" value="1"/>
</dbReference>
<comment type="caution">
    <text evidence="6">The sequence shown here is derived from an EMBL/GenBank/DDBJ whole genome shotgun (WGS) entry which is preliminary data.</text>
</comment>
<dbReference type="SUPFAM" id="SSF88659">
    <property type="entry name" value="Sigma3 and sigma4 domains of RNA polymerase sigma factors"/>
    <property type="match status" value="1"/>
</dbReference>
<keyword evidence="6" id="KW-0240">DNA-directed RNA polymerase</keyword>
<feature type="domain" description="RNA polymerase sigma-70 ECF-like HTH" evidence="5">
    <location>
        <begin position="10"/>
        <end position="188"/>
    </location>
</feature>
<sequence length="193" mass="21343">MNGGAMPTQTELTGFLKDWAEGDRSAEQKIAPVIYDEMRRSAARLFARERAGHTLQPTALVHEAFANLIAADVEWKSRSHFYALASRMMRRILIDHAKAKNAQKRGGGMIAVTLNEEILSNGENGIGLLDLADSLDAFEAEYPRPAQLVELHYFGGLTVDEICAVTDLSPSTVGRDLRFARAWLKNELTIDKG</sequence>
<dbReference type="InterPro" id="IPR013324">
    <property type="entry name" value="RNA_pol_sigma_r3/r4-like"/>
</dbReference>
<evidence type="ECO:0000313" key="6">
    <source>
        <dbReference type="EMBL" id="GGH94187.1"/>
    </source>
</evidence>
<dbReference type="NCBIfam" id="TIGR02999">
    <property type="entry name" value="Sig-70_X6"/>
    <property type="match status" value="1"/>
</dbReference>